<evidence type="ECO:0000256" key="4">
    <source>
        <dbReference type="ARBA" id="ARBA00022701"/>
    </source>
</evidence>
<keyword evidence="6" id="KW-0175">Coiled coil</keyword>
<sequence>MATPVKGSLNPPTRELGTSINFENSNPNLSRLTPRRNPTAVFKSSDKKSGKSTKLSKTLGSPSIYRGKGSLVKRKLPLKDSESSDLKNVSTIASLAHPAHLRLTKKNQRIRIRAPLSSPMEPPPSENRNDQNLKINLQDISNKQDTKTEVNISDGAPDLGDGRVMFLAKAFEKLFTENEEEEALMGDKRDFTRVLSEFEGLQKAEETEISYSVGSTSSERRDKTGEQSSVESNFKRDSQINDGGNRIKRNSTGSSGRSWTKKPKITNPHPFMLKTEERGRMKEEHFLEKMKEMLLEEERLRVPVAQGLPWSTDEPEYPFKPPIKEPTEPVDLILQTDLRAVDRAEFDLQVAEKINFLEKIKSERERQRKIEEEEEIKRLRKELVPKALPMPCFDRPFVPKRSTLSHTIPKEPKFHSKQQHDKP</sequence>
<evidence type="ECO:0000256" key="1">
    <source>
        <dbReference type="ARBA" id="ARBA00004245"/>
    </source>
</evidence>
<keyword evidence="4" id="KW-0493">Microtubule</keyword>
<feature type="coiled-coil region" evidence="6">
    <location>
        <begin position="354"/>
        <end position="382"/>
    </location>
</feature>
<gene>
    <name evidence="9" type="ORF">FCM35_KLT01628</name>
</gene>
<dbReference type="InterPro" id="IPR009675">
    <property type="entry name" value="TPX2_fam"/>
</dbReference>
<protein>
    <submittedName>
        <fullName evidence="9">Protein TPX2</fullName>
    </submittedName>
</protein>
<comment type="caution">
    <text evidence="9">The sequence shown here is derived from an EMBL/GenBank/DDBJ whole genome shotgun (WGS) entry which is preliminary data.</text>
</comment>
<evidence type="ECO:0000256" key="5">
    <source>
        <dbReference type="ARBA" id="ARBA00023212"/>
    </source>
</evidence>
<feature type="region of interest" description="Disordered" evidence="7">
    <location>
        <begin position="1"/>
        <end position="70"/>
    </location>
</feature>
<evidence type="ECO:0000256" key="6">
    <source>
        <dbReference type="SAM" id="Coils"/>
    </source>
</evidence>
<dbReference type="GO" id="GO:0030295">
    <property type="term" value="F:protein kinase activator activity"/>
    <property type="evidence" value="ECO:0007669"/>
    <property type="project" value="TreeGrafter"/>
</dbReference>
<dbReference type="PANTHER" id="PTHR14326">
    <property type="entry name" value="TARGETING PROTEIN FOR XKLP2"/>
    <property type="match status" value="1"/>
</dbReference>
<feature type="compositionally biased region" description="Basic and acidic residues" evidence="7">
    <location>
        <begin position="408"/>
        <end position="423"/>
    </location>
</feature>
<comment type="similarity">
    <text evidence="2">Belongs to the TPX2 family.</text>
</comment>
<dbReference type="EMBL" id="SWLB01000010">
    <property type="protein sequence ID" value="KAF3333937.1"/>
    <property type="molecule type" value="Genomic_DNA"/>
</dbReference>
<dbReference type="InterPro" id="IPR027329">
    <property type="entry name" value="TPX2_C"/>
</dbReference>
<feature type="region of interest" description="Disordered" evidence="7">
    <location>
        <begin position="140"/>
        <end position="161"/>
    </location>
</feature>
<feature type="compositionally biased region" description="Low complexity" evidence="7">
    <location>
        <begin position="52"/>
        <end position="61"/>
    </location>
</feature>
<accession>A0A833R9S4</accession>
<evidence type="ECO:0000256" key="3">
    <source>
        <dbReference type="ARBA" id="ARBA00022490"/>
    </source>
</evidence>
<keyword evidence="5" id="KW-0206">Cytoskeleton</keyword>
<dbReference type="Proteomes" id="UP000623129">
    <property type="component" value="Unassembled WGS sequence"/>
</dbReference>
<feature type="region of interest" description="Disordered" evidence="7">
    <location>
        <begin position="306"/>
        <end position="326"/>
    </location>
</feature>
<comment type="subcellular location">
    <subcellularLocation>
        <location evidence="1">Cytoplasm</location>
        <location evidence="1">Cytoskeleton</location>
    </subcellularLocation>
</comment>
<dbReference type="GO" id="GO:0060236">
    <property type="term" value="P:regulation of mitotic spindle organization"/>
    <property type="evidence" value="ECO:0007669"/>
    <property type="project" value="InterPro"/>
</dbReference>
<dbReference type="GO" id="GO:0008017">
    <property type="term" value="F:microtubule binding"/>
    <property type="evidence" value="ECO:0007669"/>
    <property type="project" value="TreeGrafter"/>
</dbReference>
<feature type="region of interest" description="Disordered" evidence="7">
    <location>
        <begin position="399"/>
        <end position="423"/>
    </location>
</feature>
<organism evidence="9 10">
    <name type="scientific">Carex littledalei</name>
    <dbReference type="NCBI Taxonomy" id="544730"/>
    <lineage>
        <taxon>Eukaryota</taxon>
        <taxon>Viridiplantae</taxon>
        <taxon>Streptophyta</taxon>
        <taxon>Embryophyta</taxon>
        <taxon>Tracheophyta</taxon>
        <taxon>Spermatophyta</taxon>
        <taxon>Magnoliopsida</taxon>
        <taxon>Liliopsida</taxon>
        <taxon>Poales</taxon>
        <taxon>Cyperaceae</taxon>
        <taxon>Cyperoideae</taxon>
        <taxon>Cariceae</taxon>
        <taxon>Carex</taxon>
        <taxon>Carex subgen. Euthyceras</taxon>
    </lineage>
</organism>
<evidence type="ECO:0000313" key="9">
    <source>
        <dbReference type="EMBL" id="KAF3333937.1"/>
    </source>
</evidence>
<dbReference type="GO" id="GO:0005880">
    <property type="term" value="C:nuclear microtubule"/>
    <property type="evidence" value="ECO:0007669"/>
    <property type="project" value="TreeGrafter"/>
</dbReference>
<dbReference type="AlphaFoldDB" id="A0A833R9S4"/>
<evidence type="ECO:0000256" key="7">
    <source>
        <dbReference type="SAM" id="MobiDB-lite"/>
    </source>
</evidence>
<feature type="domain" description="TPX2 C-terminal" evidence="8">
    <location>
        <begin position="334"/>
        <end position="403"/>
    </location>
</feature>
<keyword evidence="3" id="KW-0963">Cytoplasm</keyword>
<dbReference type="GO" id="GO:0005819">
    <property type="term" value="C:spindle"/>
    <property type="evidence" value="ECO:0007669"/>
    <property type="project" value="InterPro"/>
</dbReference>
<evidence type="ECO:0000313" key="10">
    <source>
        <dbReference type="Proteomes" id="UP000623129"/>
    </source>
</evidence>
<feature type="region of interest" description="Disordered" evidence="7">
    <location>
        <begin position="205"/>
        <end position="279"/>
    </location>
</feature>
<dbReference type="Pfam" id="PF06886">
    <property type="entry name" value="TPX2"/>
    <property type="match status" value="1"/>
</dbReference>
<proteinExistence type="inferred from homology"/>
<name>A0A833R9S4_9POAL</name>
<dbReference type="OrthoDB" id="7677582at2759"/>
<keyword evidence="10" id="KW-1185">Reference proteome</keyword>
<feature type="compositionally biased region" description="Polar residues" evidence="7">
    <location>
        <begin position="16"/>
        <end position="31"/>
    </location>
</feature>
<evidence type="ECO:0000259" key="8">
    <source>
        <dbReference type="Pfam" id="PF06886"/>
    </source>
</evidence>
<reference evidence="9" key="1">
    <citation type="submission" date="2020-01" db="EMBL/GenBank/DDBJ databases">
        <title>Genome sequence of Kobresia littledalei, the first chromosome-level genome in the family Cyperaceae.</title>
        <authorList>
            <person name="Qu G."/>
        </authorList>
    </citation>
    <scope>NUCLEOTIDE SEQUENCE</scope>
    <source>
        <strain evidence="9">C.B.Clarke</strain>
        <tissue evidence="9">Leaf</tissue>
    </source>
</reference>
<dbReference type="GO" id="GO:0090307">
    <property type="term" value="P:mitotic spindle assembly"/>
    <property type="evidence" value="ECO:0007669"/>
    <property type="project" value="TreeGrafter"/>
</dbReference>
<evidence type="ECO:0000256" key="2">
    <source>
        <dbReference type="ARBA" id="ARBA00005885"/>
    </source>
</evidence>
<dbReference type="PANTHER" id="PTHR14326:SF58">
    <property type="entry name" value="TPX2 (TARGETING PROTEIN FOR XKLP2) PROTEIN FAMILY"/>
    <property type="match status" value="1"/>
</dbReference>